<evidence type="ECO:0000256" key="1">
    <source>
        <dbReference type="SAM" id="MobiDB-lite"/>
    </source>
</evidence>
<dbReference type="EMBL" id="AP017424">
    <property type="protein sequence ID" value="BAU88307.1"/>
    <property type="molecule type" value="Genomic_DNA"/>
</dbReference>
<dbReference type="AlphaFoldDB" id="A0A169PQT0"/>
<reference evidence="2 3" key="1">
    <citation type="journal article" date="2016" name="Genome Announc.">
        <title>Complete Genome Sequence of Thiostrepton-Producing Streptomyces laurentii ATCC 31255.</title>
        <authorList>
            <person name="Doi K."/>
            <person name="Fujino Y."/>
            <person name="Nagayoshi Y."/>
            <person name="Ohshima T."/>
            <person name="Ogata S."/>
        </authorList>
    </citation>
    <scope>NUCLEOTIDE SEQUENCE [LARGE SCALE GENOMIC DNA]</scope>
    <source>
        <strain evidence="2 3">ATCC 31255</strain>
    </source>
</reference>
<evidence type="ECO:0000313" key="2">
    <source>
        <dbReference type="EMBL" id="BAU88307.1"/>
    </source>
</evidence>
<evidence type="ECO:0000313" key="3">
    <source>
        <dbReference type="Proteomes" id="UP000217676"/>
    </source>
</evidence>
<accession>A0A169PQT0</accession>
<feature type="region of interest" description="Disordered" evidence="1">
    <location>
        <begin position="84"/>
        <end position="116"/>
    </location>
</feature>
<dbReference type="Proteomes" id="UP000217676">
    <property type="component" value="Chromosome"/>
</dbReference>
<dbReference type="KEGG" id="slau:SLA_7441"/>
<gene>
    <name evidence="2" type="ORF">SLA_7441</name>
</gene>
<organism evidence="2 3">
    <name type="scientific">Streptomyces laurentii</name>
    <dbReference type="NCBI Taxonomy" id="39478"/>
    <lineage>
        <taxon>Bacteria</taxon>
        <taxon>Bacillati</taxon>
        <taxon>Actinomycetota</taxon>
        <taxon>Actinomycetes</taxon>
        <taxon>Kitasatosporales</taxon>
        <taxon>Streptomycetaceae</taxon>
        <taxon>Streptomyces</taxon>
    </lineage>
</organism>
<dbReference type="RefSeq" id="WP_359885598.1">
    <property type="nucleotide sequence ID" value="NZ_JBEYHT010000106.1"/>
</dbReference>
<sequence>MTSSATGEPVVTQEGTEARIGIDLRPGSLILTQTGEDFAAHHAWVYFSSVSAGPWFASEVGFSAKGPDDGAVGLTVDLLSKDFDGPRTRNTSGAPNSLVPLCSTPLHARMAPPRTR</sequence>
<name>A0A169PQT0_STRLU</name>
<protein>
    <submittedName>
        <fullName evidence="2">Uncharacterized protein</fullName>
    </submittedName>
</protein>
<keyword evidence="3" id="KW-1185">Reference proteome</keyword>
<proteinExistence type="predicted"/>